<keyword evidence="4" id="KW-1133">Transmembrane helix</keyword>
<evidence type="ECO:0000313" key="6">
    <source>
        <dbReference type="EMBL" id="KAF7232675.1"/>
    </source>
</evidence>
<dbReference type="OrthoDB" id="444119at2759"/>
<comment type="caution">
    <text evidence="6">The sequence shown here is derived from an EMBL/GenBank/DDBJ whole genome shotgun (WGS) entry which is preliminary data.</text>
</comment>
<reference evidence="6" key="1">
    <citation type="submission" date="2019-07" db="EMBL/GenBank/DDBJ databases">
        <title>Annotation for the trematode Paragonimus miyazaki's.</title>
        <authorList>
            <person name="Choi Y.-J."/>
        </authorList>
    </citation>
    <scope>NUCLEOTIDE SEQUENCE</scope>
    <source>
        <strain evidence="6">Japan</strain>
    </source>
</reference>
<dbReference type="InterPro" id="IPR035986">
    <property type="entry name" value="PKD_dom_sf"/>
</dbReference>
<keyword evidence="7" id="KW-1185">Reference proteome</keyword>
<proteinExistence type="predicted"/>
<evidence type="ECO:0000256" key="1">
    <source>
        <dbReference type="ARBA" id="ARBA00004370"/>
    </source>
</evidence>
<feature type="non-terminal residue" evidence="6">
    <location>
        <position position="1"/>
    </location>
</feature>
<dbReference type="PANTHER" id="PTHR46730:SF1">
    <property type="entry name" value="PLAT DOMAIN-CONTAINING PROTEIN"/>
    <property type="match status" value="1"/>
</dbReference>
<dbReference type="GO" id="GO:0006816">
    <property type="term" value="P:calcium ion transport"/>
    <property type="evidence" value="ECO:0007669"/>
    <property type="project" value="TreeGrafter"/>
</dbReference>
<protein>
    <submittedName>
        <fullName evidence="6">Uncharacterized protein</fullName>
    </submittedName>
</protein>
<dbReference type="InterPro" id="IPR013783">
    <property type="entry name" value="Ig-like_fold"/>
</dbReference>
<evidence type="ECO:0000256" key="2">
    <source>
        <dbReference type="ARBA" id="ARBA00022692"/>
    </source>
</evidence>
<gene>
    <name evidence="6" type="ORF">EG68_08048</name>
</gene>
<keyword evidence="3" id="KW-0677">Repeat</keyword>
<organism evidence="6 7">
    <name type="scientific">Paragonimus skrjabini miyazakii</name>
    <dbReference type="NCBI Taxonomy" id="59628"/>
    <lineage>
        <taxon>Eukaryota</taxon>
        <taxon>Metazoa</taxon>
        <taxon>Spiralia</taxon>
        <taxon>Lophotrochozoa</taxon>
        <taxon>Platyhelminthes</taxon>
        <taxon>Trematoda</taxon>
        <taxon>Digenea</taxon>
        <taxon>Plagiorchiida</taxon>
        <taxon>Troglotremata</taxon>
        <taxon>Troglotrematidae</taxon>
        <taxon>Paragonimus</taxon>
    </lineage>
</organism>
<keyword evidence="2" id="KW-0812">Transmembrane</keyword>
<evidence type="ECO:0000256" key="5">
    <source>
        <dbReference type="ARBA" id="ARBA00023136"/>
    </source>
</evidence>
<evidence type="ECO:0000313" key="7">
    <source>
        <dbReference type="Proteomes" id="UP000822476"/>
    </source>
</evidence>
<comment type="subcellular location">
    <subcellularLocation>
        <location evidence="1">Membrane</location>
    </subcellularLocation>
</comment>
<evidence type="ECO:0000256" key="4">
    <source>
        <dbReference type="ARBA" id="ARBA00022989"/>
    </source>
</evidence>
<accession>A0A8S9YFI3</accession>
<dbReference type="EMBL" id="JTDE01021632">
    <property type="protein sequence ID" value="KAF7232675.1"/>
    <property type="molecule type" value="Genomic_DNA"/>
</dbReference>
<dbReference type="Proteomes" id="UP000822476">
    <property type="component" value="Unassembled WGS sequence"/>
</dbReference>
<name>A0A8S9YFI3_9TREM</name>
<evidence type="ECO:0000256" key="3">
    <source>
        <dbReference type="ARBA" id="ARBA00022737"/>
    </source>
</evidence>
<dbReference type="GO" id="GO:0005261">
    <property type="term" value="F:monoatomic cation channel activity"/>
    <property type="evidence" value="ECO:0007669"/>
    <property type="project" value="TreeGrafter"/>
</dbReference>
<dbReference type="Gene3D" id="2.60.40.10">
    <property type="entry name" value="Immunoglobulins"/>
    <property type="match status" value="2"/>
</dbReference>
<dbReference type="SUPFAM" id="SSF49299">
    <property type="entry name" value="PKD domain"/>
    <property type="match status" value="2"/>
</dbReference>
<dbReference type="PANTHER" id="PTHR46730">
    <property type="entry name" value="POLYCYSTIN-1"/>
    <property type="match status" value="1"/>
</dbReference>
<dbReference type="AlphaFoldDB" id="A0A8S9YFI3"/>
<keyword evidence="5" id="KW-0472">Membrane</keyword>
<dbReference type="GO" id="GO:0005886">
    <property type="term" value="C:plasma membrane"/>
    <property type="evidence" value="ECO:0007669"/>
    <property type="project" value="TreeGrafter"/>
</dbReference>
<sequence length="949" mass="104800">VTIVRAAFPTGSNQQLAFTFVTGNSILVDLHIGGEVKQATVNFTAKQIISELFDVTFASELNYTLNISNALGSRDVSGTVTFDEPLEGLNVTVTPTEISKGDLVVFRINLVRGTSILLKINYGDRTSYVNSTARFQSLPPVYENTHIYAQSGSFMTQVTVNNSLQQLSVLQQINVKAIGGLYQIFPATGFIPLNEPAVFQVRPVNVSSIMTDVLITLDWGDQTVPYEDQYHAGSNYTHVYQREGNYVLFVEVIDGEDIVQTTAQLTVQEAVSRFVCKLDSNPVRLGSTQTVSFAIKTGKEVTVSVEFLPDASPQTTFLASDTQLTIDYYGAEANFATNLSYFVNWGDGTNVVSSSLDFAEIPLTLAHRFARLDYFEASVLLDNQVSQVKKSSKIGVFAAFASVNLRIMDMNIPTVLHQTKFVTGVPVRLSVSAVNRSDNVAETTFTIVYLSSGQSVYLNRTLSSNRTFVFTETGLVEVTATGRNPFSEATTMTVIEVSRLLQSVQHQLSGPGFLRPNKPGTLHLQFETTNAAMCICLQKDDFAGSLVYPPLGQTQNECPTCAKFRVMFDRPVNNSLSVELYYGSVGVYEVTVQTWDVNPNFSHTILVTVTETYCEPPHIVLVYEMATSPNYPLGIRSDQPLVLETRIRGTNCTAVGTNYIEWTLTKLDPNTMDSIGEIHVQDSVSWAMRDLRIEENTLFPGFYEAKMQLTVQTGNLVLAVTSDITAYVRVEFPPIVVRFFPGSPEIIEIGLLSSEVCLRPNESSYDPAIFDRQANQNFSDWIWHCAQTGENFTDTLTSPKPPGFAFTGSRSGCFGDGPGRIDTQAGALCFWTGNLEPDRVYLMRIRASKLPNRDGEAFLKLRTKNALLPVVNLTCSVLDLCHKPPITASLRASWAVSQTDNLYLSAAVTTDSVAYSADASWSWQLHYVYTDTEGQALNDTIKQLYLRGK</sequence>